<name>A0A2S5CLF4_9GAMM</name>
<dbReference type="Pfam" id="PF04365">
    <property type="entry name" value="BrnT_toxin"/>
    <property type="match status" value="1"/>
</dbReference>
<evidence type="ECO:0000313" key="1">
    <source>
        <dbReference type="EMBL" id="POZ51650.1"/>
    </source>
</evidence>
<dbReference type="Proteomes" id="UP000237423">
    <property type="component" value="Unassembled WGS sequence"/>
</dbReference>
<dbReference type="AlphaFoldDB" id="A0A2S5CLF4"/>
<dbReference type="RefSeq" id="WP_103974528.1">
    <property type="nucleotide sequence ID" value="NZ_PGFZ01000005.1"/>
</dbReference>
<accession>A0A2S5CLF4</accession>
<dbReference type="InterPro" id="IPR007460">
    <property type="entry name" value="BrnT_toxin"/>
</dbReference>
<proteinExistence type="predicted"/>
<evidence type="ECO:0000313" key="2">
    <source>
        <dbReference type="Proteomes" id="UP000237423"/>
    </source>
</evidence>
<dbReference type="EMBL" id="PGFZ01000005">
    <property type="protein sequence ID" value="POZ51650.1"/>
    <property type="molecule type" value="Genomic_DNA"/>
</dbReference>
<protein>
    <submittedName>
        <fullName evidence="1">BrnT family toxin</fullName>
    </submittedName>
</protein>
<gene>
    <name evidence="1" type="ORF">AADEFJLK_02519</name>
</gene>
<comment type="caution">
    <text evidence="1">The sequence shown here is derived from an EMBL/GenBank/DDBJ whole genome shotgun (WGS) entry which is preliminary data.</text>
</comment>
<sequence>MAFVWNDRKAVANIHKHDGITFEQATEAFFDPFFKLVDAGRQDEARDAVIGYDESGRLLFVVHIEVEAEFIRLISARKATLTERNDYDFRTYQTTLKQRPTNDFHYVADTR</sequence>
<dbReference type="InterPro" id="IPR038573">
    <property type="entry name" value="BrnT_sf"/>
</dbReference>
<dbReference type="Gene3D" id="3.10.450.530">
    <property type="entry name" value="Ribonuclease toxin, BrnT, of type II toxin-antitoxin system"/>
    <property type="match status" value="1"/>
</dbReference>
<reference evidence="1 2" key="1">
    <citation type="submission" date="2017-11" db="EMBL/GenBank/DDBJ databases">
        <title>Draft Genome Sequence of Methylobacter psychrotolerans Sph1T, an Obligate Methanotroph from Low-Temperature Environments.</title>
        <authorList>
            <person name="Oshkin I.Y."/>
            <person name="Miroshnikov K."/>
            <person name="Belova S.E."/>
            <person name="Korzhenkov A."/>
            <person name="Toshchakov S.V."/>
            <person name="Dedysh S.N."/>
        </authorList>
    </citation>
    <scope>NUCLEOTIDE SEQUENCE [LARGE SCALE GENOMIC DNA]</scope>
    <source>
        <strain evidence="1 2">Sph1</strain>
    </source>
</reference>
<organism evidence="1 2">
    <name type="scientific">Methylovulum psychrotolerans</name>
    <dbReference type="NCBI Taxonomy" id="1704499"/>
    <lineage>
        <taxon>Bacteria</taxon>
        <taxon>Pseudomonadati</taxon>
        <taxon>Pseudomonadota</taxon>
        <taxon>Gammaproteobacteria</taxon>
        <taxon>Methylococcales</taxon>
        <taxon>Methylococcaceae</taxon>
        <taxon>Methylovulum</taxon>
    </lineage>
</organism>